<dbReference type="Pfam" id="PF25954">
    <property type="entry name" value="Beta-barrel_RND_2"/>
    <property type="match status" value="1"/>
</dbReference>
<dbReference type="Gene3D" id="2.40.30.170">
    <property type="match status" value="1"/>
</dbReference>
<feature type="domain" description="CusB-like beta-barrel" evidence="5">
    <location>
        <begin position="286"/>
        <end position="361"/>
    </location>
</feature>
<name>A0A5C5XEG7_9PLAN</name>
<comment type="similarity">
    <text evidence="1">Belongs to the membrane fusion protein (MFP) (TC 8.A.1) family.</text>
</comment>
<comment type="caution">
    <text evidence="8">The sequence shown here is derived from an EMBL/GenBank/DDBJ whole genome shotgun (WGS) entry which is preliminary data.</text>
</comment>
<accession>A0A5C5XEG7</accession>
<evidence type="ECO:0000256" key="2">
    <source>
        <dbReference type="ARBA" id="ARBA00022448"/>
    </source>
</evidence>
<feature type="domain" description="CzcB-like C-terminal circularly permuted SH3-like" evidence="7">
    <location>
        <begin position="421"/>
        <end position="481"/>
    </location>
</feature>
<proteinExistence type="inferred from homology"/>
<dbReference type="InterPro" id="IPR058647">
    <property type="entry name" value="BSH_CzcB-like"/>
</dbReference>
<dbReference type="PANTHER" id="PTHR30097">
    <property type="entry name" value="CATION EFFLUX SYSTEM PROTEIN CUSB"/>
    <property type="match status" value="1"/>
</dbReference>
<dbReference type="NCBIfam" id="TIGR01730">
    <property type="entry name" value="RND_mfp"/>
    <property type="match status" value="1"/>
</dbReference>
<evidence type="ECO:0000259" key="7">
    <source>
        <dbReference type="Pfam" id="PF25975"/>
    </source>
</evidence>
<dbReference type="GO" id="GO:0046872">
    <property type="term" value="F:metal ion binding"/>
    <property type="evidence" value="ECO:0007669"/>
    <property type="project" value="InterPro"/>
</dbReference>
<evidence type="ECO:0000313" key="9">
    <source>
        <dbReference type="Proteomes" id="UP000316095"/>
    </source>
</evidence>
<feature type="transmembrane region" description="Helical" evidence="3">
    <location>
        <begin position="29"/>
        <end position="49"/>
    </location>
</feature>
<dbReference type="EMBL" id="SJPG01000001">
    <property type="protein sequence ID" value="TWT60505.1"/>
    <property type="molecule type" value="Genomic_DNA"/>
</dbReference>
<organism evidence="8 9">
    <name type="scientific">Rubinisphaera italica</name>
    <dbReference type="NCBI Taxonomy" id="2527969"/>
    <lineage>
        <taxon>Bacteria</taxon>
        <taxon>Pseudomonadati</taxon>
        <taxon>Planctomycetota</taxon>
        <taxon>Planctomycetia</taxon>
        <taxon>Planctomycetales</taxon>
        <taxon>Planctomycetaceae</taxon>
        <taxon>Rubinisphaera</taxon>
    </lineage>
</organism>
<reference evidence="8 9" key="1">
    <citation type="submission" date="2019-02" db="EMBL/GenBank/DDBJ databases">
        <title>Deep-cultivation of Planctomycetes and their phenomic and genomic characterization uncovers novel biology.</title>
        <authorList>
            <person name="Wiegand S."/>
            <person name="Jogler M."/>
            <person name="Boedeker C."/>
            <person name="Pinto D."/>
            <person name="Vollmers J."/>
            <person name="Rivas-Marin E."/>
            <person name="Kohn T."/>
            <person name="Peeters S.H."/>
            <person name="Heuer A."/>
            <person name="Rast P."/>
            <person name="Oberbeckmann S."/>
            <person name="Bunk B."/>
            <person name="Jeske O."/>
            <person name="Meyerdierks A."/>
            <person name="Storesund J.E."/>
            <person name="Kallscheuer N."/>
            <person name="Luecker S."/>
            <person name="Lage O.M."/>
            <person name="Pohl T."/>
            <person name="Merkel B.J."/>
            <person name="Hornburger P."/>
            <person name="Mueller R.-W."/>
            <person name="Bruemmer F."/>
            <person name="Labrenz M."/>
            <person name="Spormann A.M."/>
            <person name="Op Den Camp H."/>
            <person name="Overmann J."/>
            <person name="Amann R."/>
            <person name="Jetten M.S.M."/>
            <person name="Mascher T."/>
            <person name="Medema M.H."/>
            <person name="Devos D.P."/>
            <person name="Kaster A.-K."/>
            <person name="Ovreas L."/>
            <person name="Rohde M."/>
            <person name="Galperin M.Y."/>
            <person name="Jogler C."/>
        </authorList>
    </citation>
    <scope>NUCLEOTIDE SEQUENCE [LARGE SCALE GENOMIC DNA]</scope>
    <source>
        <strain evidence="8 9">Pan54</strain>
    </source>
</reference>
<keyword evidence="3" id="KW-1133">Transmembrane helix</keyword>
<feature type="domain" description="Heavy metal binding" evidence="4">
    <location>
        <begin position="74"/>
        <end position="100"/>
    </location>
</feature>
<keyword evidence="2" id="KW-0813">Transport</keyword>
<dbReference type="Gene3D" id="2.40.420.20">
    <property type="match status" value="1"/>
</dbReference>
<evidence type="ECO:0000259" key="5">
    <source>
        <dbReference type="Pfam" id="PF25954"/>
    </source>
</evidence>
<gene>
    <name evidence="8" type="primary">cusB_1</name>
    <name evidence="8" type="ORF">Pan54_12190</name>
</gene>
<dbReference type="AlphaFoldDB" id="A0A5C5XEG7"/>
<dbReference type="SUPFAM" id="SSF111369">
    <property type="entry name" value="HlyD-like secretion proteins"/>
    <property type="match status" value="1"/>
</dbReference>
<evidence type="ECO:0000256" key="1">
    <source>
        <dbReference type="ARBA" id="ARBA00009477"/>
    </source>
</evidence>
<keyword evidence="3" id="KW-0812">Transmembrane</keyword>
<protein>
    <submittedName>
        <fullName evidence="8">Cation efflux system protein CusB</fullName>
    </submittedName>
</protein>
<feature type="domain" description="Heavy metal binding" evidence="4">
    <location>
        <begin position="378"/>
        <end position="404"/>
    </location>
</feature>
<dbReference type="RefSeq" id="WP_146502621.1">
    <property type="nucleotide sequence ID" value="NZ_SJPG01000001.1"/>
</dbReference>
<feature type="domain" description="CzcB-like barrel-sandwich hybrid" evidence="6">
    <location>
        <begin position="151"/>
        <end position="283"/>
    </location>
</feature>
<dbReference type="InterPro" id="IPR051909">
    <property type="entry name" value="MFP_Cation_Efflux"/>
</dbReference>
<keyword evidence="9" id="KW-1185">Reference proteome</keyword>
<dbReference type="InterPro" id="IPR006143">
    <property type="entry name" value="RND_pump_MFP"/>
</dbReference>
<evidence type="ECO:0000259" key="6">
    <source>
        <dbReference type="Pfam" id="PF25973"/>
    </source>
</evidence>
<dbReference type="Pfam" id="PF19335">
    <property type="entry name" value="HMBD"/>
    <property type="match status" value="2"/>
</dbReference>
<dbReference type="Pfam" id="PF25975">
    <property type="entry name" value="CzcB_C"/>
    <property type="match status" value="1"/>
</dbReference>
<dbReference type="GO" id="GO:0022857">
    <property type="term" value="F:transmembrane transporter activity"/>
    <property type="evidence" value="ECO:0007669"/>
    <property type="project" value="InterPro"/>
</dbReference>
<dbReference type="InterPro" id="IPR045800">
    <property type="entry name" value="HMBD"/>
</dbReference>
<evidence type="ECO:0000256" key="3">
    <source>
        <dbReference type="SAM" id="Phobius"/>
    </source>
</evidence>
<keyword evidence="3" id="KW-0472">Membrane</keyword>
<dbReference type="OrthoDB" id="9806939at2"/>
<dbReference type="Pfam" id="PF25973">
    <property type="entry name" value="BSH_CzcB"/>
    <property type="match status" value="1"/>
</dbReference>
<dbReference type="PANTHER" id="PTHR30097:SF4">
    <property type="entry name" value="SLR6042 PROTEIN"/>
    <property type="match status" value="1"/>
</dbReference>
<dbReference type="InterPro" id="IPR058792">
    <property type="entry name" value="Beta-barrel_RND_2"/>
</dbReference>
<sequence>MNSTSIDNNSSGERPQQAARSRGWWILRFLNVGLFFAAGILLILLLGLAQRTGWIQSGSFGAGGNSAGNSQKSYTCPMHPQIRQPGEGRCPICGMALVPAAKTGEDLDEFAVNIEPAQRRLANIQTAEVQQQTVSSFLNTIGEIQIDESREATIASYIDGRVERLFADYTGVEVQEGDHLAVVYSPQLYAAQVEYLESKRALQKSSNSVLESVRDAQTRLAENSRQRLVELGMTDEQLTELETTNKAQSRLTIFAPIGGTVIEKLAEEGKYLSAGEPIYRIANLSTVWLMLELYPEDASRIRFGQIVEAELTSLPGETRTGRVAFIDPTVNEQSRTVGVRVEFSNEEGRLRPGDYAKAQLTIPIGPQGTVYDEGLAGKWISPMHPQIIREEPGECPICGMKLVPTSRYGYADQPVAQPKSVVIPRSALLMAGNDSVVYVETEPGRFELRSVVLGNILKEQAIVLEGLKVGEQVATSGNFLIDSQMQLAGKPSLINPTRYTVKPKENFRNTPMQFEEINVAKIEGATGEKLEQLYQSYFEVQKTYSEDKLPQESSVSILSQLAAELSQDESLNDEVKQQIEIIAENSPHLNHLELEASRQKFKQISHVILTLSTKVRGEQARQSFQHFFCPMVKQGEGDWLQSEGQLRNPYYGEEMLRCGELVRTIPITDEANNSEKTNEKSEQE</sequence>
<evidence type="ECO:0000313" key="8">
    <source>
        <dbReference type="EMBL" id="TWT60505.1"/>
    </source>
</evidence>
<dbReference type="InterPro" id="IPR058649">
    <property type="entry name" value="CzcB_C"/>
</dbReference>
<evidence type="ECO:0000259" key="4">
    <source>
        <dbReference type="Pfam" id="PF19335"/>
    </source>
</evidence>
<dbReference type="FunFam" id="2.40.30.170:FF:000010">
    <property type="entry name" value="Efflux RND transporter periplasmic adaptor subunit"/>
    <property type="match status" value="1"/>
</dbReference>
<dbReference type="GO" id="GO:0016020">
    <property type="term" value="C:membrane"/>
    <property type="evidence" value="ECO:0007669"/>
    <property type="project" value="InterPro"/>
</dbReference>
<dbReference type="Proteomes" id="UP000316095">
    <property type="component" value="Unassembled WGS sequence"/>
</dbReference>